<protein>
    <submittedName>
        <fullName evidence="7">Transposase</fullName>
    </submittedName>
</protein>
<dbReference type="InterPro" id="IPR001598">
    <property type="entry name" value="Transposase_IS30_CS"/>
</dbReference>
<dbReference type="Gene3D" id="3.30.420.10">
    <property type="entry name" value="Ribonuclease H-like superfamily/Ribonuclease H"/>
    <property type="match status" value="1"/>
</dbReference>
<dbReference type="InterPro" id="IPR053392">
    <property type="entry name" value="Transposase_IS30-like"/>
</dbReference>
<proteinExistence type="inferred from homology"/>
<dbReference type="RefSeq" id="WP_010622496.1">
    <property type="nucleotide sequence ID" value="NZ_AZGF01000052.1"/>
</dbReference>
<evidence type="ECO:0000256" key="3">
    <source>
        <dbReference type="ARBA" id="ARBA00022578"/>
    </source>
</evidence>
<dbReference type="GO" id="GO:0004803">
    <property type="term" value="F:transposase activity"/>
    <property type="evidence" value="ECO:0007669"/>
    <property type="project" value="InterPro"/>
</dbReference>
<dbReference type="InterPro" id="IPR051917">
    <property type="entry name" value="Transposase-Integrase"/>
</dbReference>
<evidence type="ECO:0000256" key="4">
    <source>
        <dbReference type="ARBA" id="ARBA00023125"/>
    </source>
</evidence>
<accession>A0A0R1VT97</accession>
<dbReference type="GO" id="GO:0006313">
    <property type="term" value="P:DNA transposition"/>
    <property type="evidence" value="ECO:0007669"/>
    <property type="project" value="InterPro"/>
</dbReference>
<dbReference type="InterPro" id="IPR013324">
    <property type="entry name" value="RNA_pol_sigma_r3/r4-like"/>
</dbReference>
<name>A0A0R1VT97_9LACO</name>
<evidence type="ECO:0000259" key="6">
    <source>
        <dbReference type="PROSITE" id="PS50994"/>
    </source>
</evidence>
<dbReference type="InterPro" id="IPR025246">
    <property type="entry name" value="IS30-like_HTH"/>
</dbReference>
<evidence type="ECO:0000313" key="8">
    <source>
        <dbReference type="Proteomes" id="UP000051820"/>
    </source>
</evidence>
<dbReference type="Proteomes" id="UP000051820">
    <property type="component" value="Unassembled WGS sequence"/>
</dbReference>
<dbReference type="eggNOG" id="COG2826">
    <property type="taxonomic scope" value="Bacteria"/>
</dbReference>
<dbReference type="PANTHER" id="PTHR10948:SF23">
    <property type="entry name" value="TRANSPOSASE INSI FOR INSERTION SEQUENCE ELEMENT IS30A-RELATED"/>
    <property type="match status" value="1"/>
</dbReference>
<dbReference type="GO" id="GO:0005829">
    <property type="term" value="C:cytosol"/>
    <property type="evidence" value="ECO:0007669"/>
    <property type="project" value="TreeGrafter"/>
</dbReference>
<reference evidence="7 8" key="1">
    <citation type="journal article" date="2015" name="Genome Announc.">
        <title>Expanding the biotechnology potential of lactobacilli through comparative genomics of 213 strains and associated genera.</title>
        <authorList>
            <person name="Sun Z."/>
            <person name="Harris H.M."/>
            <person name="McCann A."/>
            <person name="Guo C."/>
            <person name="Argimon S."/>
            <person name="Zhang W."/>
            <person name="Yang X."/>
            <person name="Jeffery I.B."/>
            <person name="Cooney J.C."/>
            <person name="Kagawa T.F."/>
            <person name="Liu W."/>
            <person name="Song Y."/>
            <person name="Salvetti E."/>
            <person name="Wrobel A."/>
            <person name="Rasinkangas P."/>
            <person name="Parkhill J."/>
            <person name="Rea M.C."/>
            <person name="O'Sullivan O."/>
            <person name="Ritari J."/>
            <person name="Douillard F.P."/>
            <person name="Paul Ross R."/>
            <person name="Yang R."/>
            <person name="Briner A.E."/>
            <person name="Felis G.E."/>
            <person name="de Vos W.M."/>
            <person name="Barrangou R."/>
            <person name="Klaenhammer T.R."/>
            <person name="Caufield P.W."/>
            <person name="Cui Y."/>
            <person name="Zhang H."/>
            <person name="O'Toole P.W."/>
        </authorList>
    </citation>
    <scope>NUCLEOTIDE SEQUENCE [LARGE SCALE GENOMIC DNA]</scope>
    <source>
        <strain evidence="7 8">DSM 5007</strain>
    </source>
</reference>
<dbReference type="PANTHER" id="PTHR10948">
    <property type="entry name" value="TRANSPOSASE"/>
    <property type="match status" value="1"/>
</dbReference>
<keyword evidence="3" id="KW-0815">Transposition</keyword>
<keyword evidence="4" id="KW-0238">DNA-binding</keyword>
<keyword evidence="5" id="KW-0233">DNA recombination</keyword>
<evidence type="ECO:0000256" key="1">
    <source>
        <dbReference type="ARBA" id="ARBA00002190"/>
    </source>
</evidence>
<dbReference type="STRING" id="1423807.FD16_GL002068"/>
<dbReference type="Pfam" id="PF13936">
    <property type="entry name" value="HTH_38"/>
    <property type="match status" value="1"/>
</dbReference>
<comment type="function">
    <text evidence="1">Required for the transposition of the insertion element.</text>
</comment>
<dbReference type="PROSITE" id="PS01043">
    <property type="entry name" value="TRANSPOSASE_IS30"/>
    <property type="match status" value="1"/>
</dbReference>
<dbReference type="OrthoDB" id="9781678at2"/>
<sequence>MTQPKSSTVKHYQQLTPEERGEIEAYLRAEKSQAEIAHRLHRSRSTISREIKRGLVQQRRYDYQFVYLYYADTSQLFHDQKRQKCHSKGLLKRCWLFFAMLIKTLKQRPRSESIDSFINAFKQMYPDKPCPSTPTVYRYIDQGRLDIQNIDLPAKLKRHVKGNHHGHARINKRLAGTSIEQRPASVNQRQSFGHWEGDLVKGKRKASEPALMTLTERKTRYEIIVKIPNYHATTCLAYLQQLIDKSAKSFKSITFDNGSEFKLLNQIKGPKIYFTHPSAPWERGSNENQNGLIREYIPKGQSLYNFTVATITQIQTALNQKHRRILDYKTAASLFQKSLTS</sequence>
<dbReference type="GO" id="GO:0015074">
    <property type="term" value="P:DNA integration"/>
    <property type="evidence" value="ECO:0007669"/>
    <property type="project" value="InterPro"/>
</dbReference>
<comment type="caution">
    <text evidence="7">The sequence shown here is derived from an EMBL/GenBank/DDBJ whole genome shotgun (WGS) entry which is preliminary data.</text>
</comment>
<evidence type="ECO:0000313" key="7">
    <source>
        <dbReference type="EMBL" id="KRM08993.1"/>
    </source>
</evidence>
<keyword evidence="8" id="KW-1185">Reference proteome</keyword>
<dbReference type="InterPro" id="IPR012337">
    <property type="entry name" value="RNaseH-like_sf"/>
</dbReference>
<dbReference type="NCBIfam" id="NF033563">
    <property type="entry name" value="transpos_IS30"/>
    <property type="match status" value="1"/>
</dbReference>
<dbReference type="Gene3D" id="1.10.10.60">
    <property type="entry name" value="Homeodomain-like"/>
    <property type="match status" value="1"/>
</dbReference>
<dbReference type="SUPFAM" id="SSF53098">
    <property type="entry name" value="Ribonuclease H-like"/>
    <property type="match status" value="1"/>
</dbReference>
<dbReference type="EMBL" id="AZGF01000052">
    <property type="protein sequence ID" value="KRM08993.1"/>
    <property type="molecule type" value="Genomic_DNA"/>
</dbReference>
<organism evidence="7 8">
    <name type="scientific">Paucilactobacillus suebicus DSM 5007 = KCTC 3549</name>
    <dbReference type="NCBI Taxonomy" id="1423807"/>
    <lineage>
        <taxon>Bacteria</taxon>
        <taxon>Bacillati</taxon>
        <taxon>Bacillota</taxon>
        <taxon>Bacilli</taxon>
        <taxon>Lactobacillales</taxon>
        <taxon>Lactobacillaceae</taxon>
        <taxon>Paucilactobacillus</taxon>
    </lineage>
</organism>
<dbReference type="InterPro" id="IPR036397">
    <property type="entry name" value="RNaseH_sf"/>
</dbReference>
<dbReference type="SUPFAM" id="SSF88659">
    <property type="entry name" value="Sigma3 and sigma4 domains of RNA polymerase sigma factors"/>
    <property type="match status" value="1"/>
</dbReference>
<dbReference type="GO" id="GO:0003677">
    <property type="term" value="F:DNA binding"/>
    <property type="evidence" value="ECO:0007669"/>
    <property type="project" value="UniProtKB-KW"/>
</dbReference>
<dbReference type="InterPro" id="IPR001584">
    <property type="entry name" value="Integrase_cat-core"/>
</dbReference>
<gene>
    <name evidence="7" type="ORF">FD16_GL002068</name>
</gene>
<evidence type="ECO:0000256" key="2">
    <source>
        <dbReference type="ARBA" id="ARBA00006363"/>
    </source>
</evidence>
<dbReference type="PROSITE" id="PS50994">
    <property type="entry name" value="INTEGRASE"/>
    <property type="match status" value="1"/>
</dbReference>
<dbReference type="PATRIC" id="fig|1423807.3.peg.2120"/>
<dbReference type="AlphaFoldDB" id="A0A0R1VT97"/>
<comment type="similarity">
    <text evidence="2">Belongs to the transposase IS30 family.</text>
</comment>
<feature type="domain" description="Integrase catalytic" evidence="6">
    <location>
        <begin position="179"/>
        <end position="339"/>
    </location>
</feature>
<evidence type="ECO:0000256" key="5">
    <source>
        <dbReference type="ARBA" id="ARBA00023172"/>
    </source>
</evidence>